<reference evidence="2" key="1">
    <citation type="submission" date="2018-01" db="EMBL/GenBank/DDBJ databases">
        <title>An insight into the sialome of Amazonian anophelines.</title>
        <authorList>
            <person name="Ribeiro J.M."/>
            <person name="Scarpassa V."/>
            <person name="Calvo E."/>
        </authorList>
    </citation>
    <scope>NUCLEOTIDE SEQUENCE</scope>
</reference>
<protein>
    <submittedName>
        <fullName evidence="2">Putative secreted protein</fullName>
    </submittedName>
</protein>
<dbReference type="EMBL" id="GGFL01015634">
    <property type="protein sequence ID" value="MBW79812.1"/>
    <property type="molecule type" value="Transcribed_RNA"/>
</dbReference>
<keyword evidence="1" id="KW-0732">Signal</keyword>
<name>A0A2M4DQI4_ANODA</name>
<feature type="chain" id="PRO_5014759950" evidence="1">
    <location>
        <begin position="19"/>
        <end position="75"/>
    </location>
</feature>
<accession>A0A2M4DQI4</accession>
<evidence type="ECO:0000313" key="2">
    <source>
        <dbReference type="EMBL" id="MBW79812.1"/>
    </source>
</evidence>
<feature type="signal peptide" evidence="1">
    <location>
        <begin position="1"/>
        <end position="18"/>
    </location>
</feature>
<dbReference type="AlphaFoldDB" id="A0A2M4DQI4"/>
<evidence type="ECO:0000256" key="1">
    <source>
        <dbReference type="SAM" id="SignalP"/>
    </source>
</evidence>
<proteinExistence type="predicted"/>
<organism evidence="2">
    <name type="scientific">Anopheles darlingi</name>
    <name type="common">Mosquito</name>
    <dbReference type="NCBI Taxonomy" id="43151"/>
    <lineage>
        <taxon>Eukaryota</taxon>
        <taxon>Metazoa</taxon>
        <taxon>Ecdysozoa</taxon>
        <taxon>Arthropoda</taxon>
        <taxon>Hexapoda</taxon>
        <taxon>Insecta</taxon>
        <taxon>Pterygota</taxon>
        <taxon>Neoptera</taxon>
        <taxon>Endopterygota</taxon>
        <taxon>Diptera</taxon>
        <taxon>Nematocera</taxon>
        <taxon>Culicoidea</taxon>
        <taxon>Culicidae</taxon>
        <taxon>Anophelinae</taxon>
        <taxon>Anopheles</taxon>
    </lineage>
</organism>
<sequence length="75" mass="7555">MKSILLLVVALCIAIAAAVPANSDCNCNCGNDSKAETIEEGSAQSNNSTVPPMPDFSDILQPWLGGGGGGFPFAG</sequence>